<sequence>MVEMRHWPLTSLELVTPRLRLHVPDAAQLDALAGLAAAGVHDPGVQPFTVGWTDGEPDVVARRVLQYAWGTWARWSEQDWSLWLAVSLDGAVIGSQELSGHEFAVRREVTTGSWLGRGFHGKGLGTEMRAAVLHFAFAGLGARHAVSGAYVDNAASLGVSRKLGYRDDGVEHHAVRGTDATLQRLRLNREDWETHRSIDVRVDGLDACLPLFGLPADE</sequence>
<reference evidence="2" key="1">
    <citation type="submission" date="2021-04" db="EMBL/GenBank/DDBJ databases">
        <title>Genome based classification of Actinospica acidithermotolerans sp. nov., an actinobacterium isolated from an Indonesian hot spring.</title>
        <authorList>
            <person name="Kusuma A.B."/>
            <person name="Putra K.E."/>
            <person name="Nafisah S."/>
            <person name="Loh J."/>
            <person name="Nouioui I."/>
            <person name="Goodfellow M."/>
        </authorList>
    </citation>
    <scope>NUCLEOTIDE SEQUENCE</scope>
    <source>
        <strain evidence="2">CSCA 57</strain>
    </source>
</reference>
<dbReference type="InterPro" id="IPR000182">
    <property type="entry name" value="GNAT_dom"/>
</dbReference>
<dbReference type="Gene3D" id="3.40.630.30">
    <property type="match status" value="1"/>
</dbReference>
<dbReference type="SUPFAM" id="SSF55729">
    <property type="entry name" value="Acyl-CoA N-acyltransferases (Nat)"/>
    <property type="match status" value="1"/>
</dbReference>
<dbReference type="InterPro" id="IPR051908">
    <property type="entry name" value="Ribosomal_N-acetyltransferase"/>
</dbReference>
<accession>A0A941IT25</accession>
<comment type="caution">
    <text evidence="2">The sequence shown here is derived from an EMBL/GenBank/DDBJ whole genome shotgun (WGS) entry which is preliminary data.</text>
</comment>
<dbReference type="Pfam" id="PF13302">
    <property type="entry name" value="Acetyltransf_3"/>
    <property type="match status" value="1"/>
</dbReference>
<evidence type="ECO:0000313" key="2">
    <source>
        <dbReference type="EMBL" id="MBR7837102.1"/>
    </source>
</evidence>
<dbReference type="EMBL" id="JAGSOG010000181">
    <property type="protein sequence ID" value="MBR7837102.1"/>
    <property type="molecule type" value="Genomic_DNA"/>
</dbReference>
<dbReference type="InterPro" id="IPR016181">
    <property type="entry name" value="Acyl_CoA_acyltransferase"/>
</dbReference>
<proteinExistence type="predicted"/>
<name>A0A941IT25_9ACTN</name>
<dbReference type="GO" id="GO:1990189">
    <property type="term" value="F:protein N-terminal-serine acetyltransferase activity"/>
    <property type="evidence" value="ECO:0007669"/>
    <property type="project" value="TreeGrafter"/>
</dbReference>
<evidence type="ECO:0000313" key="3">
    <source>
        <dbReference type="Proteomes" id="UP000675781"/>
    </source>
</evidence>
<dbReference type="Proteomes" id="UP000675781">
    <property type="component" value="Unassembled WGS sequence"/>
</dbReference>
<gene>
    <name evidence="2" type="ORF">KDL01_27745</name>
</gene>
<evidence type="ECO:0000259" key="1">
    <source>
        <dbReference type="PROSITE" id="PS51186"/>
    </source>
</evidence>
<protein>
    <submittedName>
        <fullName evidence="2">GNAT family N-acetyltransferase</fullName>
    </submittedName>
</protein>
<dbReference type="AlphaFoldDB" id="A0A941IT25"/>
<dbReference type="GO" id="GO:0008999">
    <property type="term" value="F:protein-N-terminal-alanine acetyltransferase activity"/>
    <property type="evidence" value="ECO:0007669"/>
    <property type="project" value="TreeGrafter"/>
</dbReference>
<keyword evidence="3" id="KW-1185">Reference proteome</keyword>
<dbReference type="RefSeq" id="WP_212531572.1">
    <property type="nucleotide sequence ID" value="NZ_JAGSOG010000181.1"/>
</dbReference>
<feature type="domain" description="N-acetyltransferase" evidence="1">
    <location>
        <begin position="43"/>
        <end position="188"/>
    </location>
</feature>
<organism evidence="2 3">
    <name type="scientific">Actinospica durhamensis</name>
    <dbReference type="NCBI Taxonomy" id="1508375"/>
    <lineage>
        <taxon>Bacteria</taxon>
        <taxon>Bacillati</taxon>
        <taxon>Actinomycetota</taxon>
        <taxon>Actinomycetes</taxon>
        <taxon>Catenulisporales</taxon>
        <taxon>Actinospicaceae</taxon>
        <taxon>Actinospica</taxon>
    </lineage>
</organism>
<dbReference type="GO" id="GO:0005737">
    <property type="term" value="C:cytoplasm"/>
    <property type="evidence" value="ECO:0007669"/>
    <property type="project" value="TreeGrafter"/>
</dbReference>
<dbReference type="PANTHER" id="PTHR43441:SF11">
    <property type="entry name" value="RIBOSOMAL-PROTEIN-SERINE ACETYLTRANSFERASE"/>
    <property type="match status" value="1"/>
</dbReference>
<dbReference type="PROSITE" id="PS51186">
    <property type="entry name" value="GNAT"/>
    <property type="match status" value="1"/>
</dbReference>
<dbReference type="PANTHER" id="PTHR43441">
    <property type="entry name" value="RIBOSOMAL-PROTEIN-SERINE ACETYLTRANSFERASE"/>
    <property type="match status" value="1"/>
</dbReference>